<organism evidence="1">
    <name type="scientific">marine sediment metagenome</name>
    <dbReference type="NCBI Taxonomy" id="412755"/>
    <lineage>
        <taxon>unclassified sequences</taxon>
        <taxon>metagenomes</taxon>
        <taxon>ecological metagenomes</taxon>
    </lineage>
</organism>
<accession>X1IPR0</accession>
<comment type="caution">
    <text evidence="1">The sequence shown here is derived from an EMBL/GenBank/DDBJ whole genome shotgun (WGS) entry which is preliminary data.</text>
</comment>
<dbReference type="AlphaFoldDB" id="X1IPR0"/>
<feature type="non-terminal residue" evidence="1">
    <location>
        <position position="1"/>
    </location>
</feature>
<reference evidence="1" key="1">
    <citation type="journal article" date="2014" name="Front. Microbiol.">
        <title>High frequency of phylogenetically diverse reductive dehalogenase-homologous genes in deep subseafloor sedimentary metagenomes.</title>
        <authorList>
            <person name="Kawai M."/>
            <person name="Futagami T."/>
            <person name="Toyoda A."/>
            <person name="Takaki Y."/>
            <person name="Nishi S."/>
            <person name="Hori S."/>
            <person name="Arai W."/>
            <person name="Tsubouchi T."/>
            <person name="Morono Y."/>
            <person name="Uchiyama I."/>
            <person name="Ito T."/>
            <person name="Fujiyama A."/>
            <person name="Inagaki F."/>
            <person name="Takami H."/>
        </authorList>
    </citation>
    <scope>NUCLEOTIDE SEQUENCE</scope>
    <source>
        <strain evidence="1">Expedition CK06-06</strain>
    </source>
</reference>
<dbReference type="EMBL" id="BARU01037029">
    <property type="protein sequence ID" value="GAH83687.1"/>
    <property type="molecule type" value="Genomic_DNA"/>
</dbReference>
<sequence>TETDVEKLLSSAVDELIKLFDKKEALVVGELLHVRPVPSIWDWIDYGGGEARIATLTLTCDVIVETT</sequence>
<evidence type="ECO:0000313" key="1">
    <source>
        <dbReference type="EMBL" id="GAH83687.1"/>
    </source>
</evidence>
<name>X1IPR0_9ZZZZ</name>
<gene>
    <name evidence="1" type="ORF">S03H2_57750</name>
</gene>
<proteinExistence type="predicted"/>
<protein>
    <submittedName>
        <fullName evidence="1">Uncharacterized protein</fullName>
    </submittedName>
</protein>